<evidence type="ECO:0000256" key="3">
    <source>
        <dbReference type="ARBA" id="ARBA00023163"/>
    </source>
</evidence>
<dbReference type="RefSeq" id="WP_037905987.1">
    <property type="nucleotide sequence ID" value="NZ_JEMU01000003.1"/>
</dbReference>
<dbReference type="InterPro" id="IPR000524">
    <property type="entry name" value="Tscrpt_reg_HTH_GntR"/>
</dbReference>
<dbReference type="SUPFAM" id="SSF46785">
    <property type="entry name" value="Winged helix' DNA-binding domain"/>
    <property type="match status" value="1"/>
</dbReference>
<evidence type="ECO:0000313" key="6">
    <source>
        <dbReference type="Proteomes" id="UP000027337"/>
    </source>
</evidence>
<dbReference type="PRINTS" id="PR00035">
    <property type="entry name" value="HTHGNTR"/>
</dbReference>
<dbReference type="Gene3D" id="1.20.120.530">
    <property type="entry name" value="GntR ligand-binding domain-like"/>
    <property type="match status" value="1"/>
</dbReference>
<proteinExistence type="predicted"/>
<name>A0A061SRE6_9RHOB</name>
<dbReference type="SMART" id="SM00895">
    <property type="entry name" value="FCD"/>
    <property type="match status" value="1"/>
</dbReference>
<dbReference type="Pfam" id="PF07729">
    <property type="entry name" value="FCD"/>
    <property type="match status" value="1"/>
</dbReference>
<protein>
    <recommendedName>
        <fullName evidence="4">HTH gntR-type domain-containing protein</fullName>
    </recommendedName>
</protein>
<evidence type="ECO:0000256" key="2">
    <source>
        <dbReference type="ARBA" id="ARBA00023125"/>
    </source>
</evidence>
<dbReference type="STRING" id="83219.PM02_05430"/>
<evidence type="ECO:0000256" key="1">
    <source>
        <dbReference type="ARBA" id="ARBA00023015"/>
    </source>
</evidence>
<dbReference type="EMBL" id="JEMU01000003">
    <property type="protein sequence ID" value="KAJ04256.1"/>
    <property type="molecule type" value="Genomic_DNA"/>
</dbReference>
<accession>A0A061SRE6</accession>
<dbReference type="GO" id="GO:0003700">
    <property type="term" value="F:DNA-binding transcription factor activity"/>
    <property type="evidence" value="ECO:0007669"/>
    <property type="project" value="InterPro"/>
</dbReference>
<dbReference type="SMART" id="SM00345">
    <property type="entry name" value="HTH_GNTR"/>
    <property type="match status" value="1"/>
</dbReference>
<dbReference type="AlphaFoldDB" id="A0A061SRE6"/>
<keyword evidence="2" id="KW-0238">DNA-binding</keyword>
<organism evidence="5 6">
    <name type="scientific">Sulfitobacter mediterraneus</name>
    <dbReference type="NCBI Taxonomy" id="83219"/>
    <lineage>
        <taxon>Bacteria</taxon>
        <taxon>Pseudomonadati</taxon>
        <taxon>Pseudomonadota</taxon>
        <taxon>Alphaproteobacteria</taxon>
        <taxon>Rhodobacterales</taxon>
        <taxon>Roseobacteraceae</taxon>
        <taxon>Sulfitobacter</taxon>
    </lineage>
</organism>
<evidence type="ECO:0000259" key="4">
    <source>
        <dbReference type="PROSITE" id="PS50949"/>
    </source>
</evidence>
<feature type="domain" description="HTH gntR-type" evidence="4">
    <location>
        <begin position="6"/>
        <end position="73"/>
    </location>
</feature>
<dbReference type="PROSITE" id="PS50949">
    <property type="entry name" value="HTH_GNTR"/>
    <property type="match status" value="1"/>
</dbReference>
<dbReference type="SUPFAM" id="SSF48008">
    <property type="entry name" value="GntR ligand-binding domain-like"/>
    <property type="match status" value="1"/>
</dbReference>
<dbReference type="GO" id="GO:0003677">
    <property type="term" value="F:DNA binding"/>
    <property type="evidence" value="ECO:0007669"/>
    <property type="project" value="UniProtKB-KW"/>
</dbReference>
<keyword evidence="6" id="KW-1185">Reference proteome</keyword>
<dbReference type="CDD" id="cd07377">
    <property type="entry name" value="WHTH_GntR"/>
    <property type="match status" value="1"/>
</dbReference>
<dbReference type="Gene3D" id="1.10.10.10">
    <property type="entry name" value="Winged helix-like DNA-binding domain superfamily/Winged helix DNA-binding domain"/>
    <property type="match status" value="1"/>
</dbReference>
<keyword evidence="1" id="KW-0805">Transcription regulation</keyword>
<evidence type="ECO:0000313" key="5">
    <source>
        <dbReference type="EMBL" id="KAJ04256.1"/>
    </source>
</evidence>
<dbReference type="InterPro" id="IPR036390">
    <property type="entry name" value="WH_DNA-bd_sf"/>
</dbReference>
<dbReference type="PANTHER" id="PTHR43537">
    <property type="entry name" value="TRANSCRIPTIONAL REGULATOR, GNTR FAMILY"/>
    <property type="match status" value="1"/>
</dbReference>
<dbReference type="InterPro" id="IPR011711">
    <property type="entry name" value="GntR_C"/>
</dbReference>
<keyword evidence="3" id="KW-0804">Transcription</keyword>
<dbReference type="InterPro" id="IPR008920">
    <property type="entry name" value="TF_FadR/GntR_C"/>
</dbReference>
<reference evidence="5 6" key="1">
    <citation type="journal article" date="2014" name="Genome Announc.">
        <title>Draft Genome Sequences of Two Isolates of the Roseobacter Group, Sulfitobacter sp. Strains 3SOLIMAR09 and 1FIGIMAR09, from Harbors of Mallorca Island (Mediterranean Sea).</title>
        <authorList>
            <person name="Mas-Llado M."/>
            <person name="Pina-Villalonga J.M."/>
            <person name="Brunet-Galmes I."/>
            <person name="Nogales B."/>
            <person name="Bosch R."/>
        </authorList>
    </citation>
    <scope>NUCLEOTIDE SEQUENCE [LARGE SCALE GENOMIC DNA]</scope>
    <source>
        <strain evidence="5 6">1FIGIMAR09</strain>
    </source>
</reference>
<gene>
    <name evidence="5" type="ORF">PM02_05430</name>
</gene>
<dbReference type="Proteomes" id="UP000027337">
    <property type="component" value="Unassembled WGS sequence"/>
</dbReference>
<dbReference type="Pfam" id="PF00392">
    <property type="entry name" value="GntR"/>
    <property type="match status" value="1"/>
</dbReference>
<dbReference type="InterPro" id="IPR036388">
    <property type="entry name" value="WH-like_DNA-bd_sf"/>
</dbReference>
<comment type="caution">
    <text evidence="5">The sequence shown here is derived from an EMBL/GenBank/DDBJ whole genome shotgun (WGS) entry which is preliminary data.</text>
</comment>
<dbReference type="PANTHER" id="PTHR43537:SF45">
    <property type="entry name" value="GNTR FAMILY REGULATORY PROTEIN"/>
    <property type="match status" value="1"/>
</dbReference>
<dbReference type="eggNOG" id="COG1802">
    <property type="taxonomic scope" value="Bacteria"/>
</dbReference>
<sequence>MADPVQTLGNSAFERMKAMILDGTLEPGTLLREKKFADRLGVSRTPVREAIGQLISEGLATRSAGGTPMVSSVSLSDIMEILHARSLLECEAAKKAAISKASYEGLLDLRAQIVGFIEGERPDPRTHSKLDRDLHLEIARLAGSNILVELIEGLKNKTRMFDQGSIPDRLLPGCHEHLAIIDAITAQAPDAASAAMKLHLSNVREAIISHIYHPF</sequence>